<evidence type="ECO:0000259" key="4">
    <source>
        <dbReference type="Pfam" id="PF22624"/>
    </source>
</evidence>
<dbReference type="Gene3D" id="3.90.470.20">
    <property type="entry name" value="4'-phosphopantetheinyl transferase domain"/>
    <property type="match status" value="2"/>
</dbReference>
<dbReference type="EMBL" id="FUYA01000002">
    <property type="protein sequence ID" value="SKA67782.1"/>
    <property type="molecule type" value="Genomic_DNA"/>
</dbReference>
<dbReference type="GO" id="GO:0019878">
    <property type="term" value="P:lysine biosynthetic process via aminoadipic acid"/>
    <property type="evidence" value="ECO:0007669"/>
    <property type="project" value="TreeGrafter"/>
</dbReference>
<protein>
    <submittedName>
        <fullName evidence="5">4'-phosphopantetheinyl transferase</fullName>
    </submittedName>
</protein>
<dbReference type="Pfam" id="PF22624">
    <property type="entry name" value="AASDHPPT_N"/>
    <property type="match status" value="1"/>
</dbReference>
<dbReference type="Pfam" id="PF01648">
    <property type="entry name" value="ACPS"/>
    <property type="match status" value="1"/>
</dbReference>
<dbReference type="Proteomes" id="UP000189733">
    <property type="component" value="Unassembled WGS sequence"/>
</dbReference>
<dbReference type="InterPro" id="IPR008278">
    <property type="entry name" value="4-PPantetheinyl_Trfase_dom"/>
</dbReference>
<dbReference type="InterPro" id="IPR050559">
    <property type="entry name" value="P-Pant_transferase_sf"/>
</dbReference>
<reference evidence="5 6" key="1">
    <citation type="submission" date="2017-02" db="EMBL/GenBank/DDBJ databases">
        <authorList>
            <person name="Peterson S.W."/>
        </authorList>
    </citation>
    <scope>NUCLEOTIDE SEQUENCE [LARGE SCALE GENOMIC DNA]</scope>
    <source>
        <strain evidence="5 6">DSM 18034</strain>
    </source>
</reference>
<dbReference type="GO" id="GO:0008897">
    <property type="term" value="F:holo-[acyl-carrier-protein] synthase activity"/>
    <property type="evidence" value="ECO:0007669"/>
    <property type="project" value="InterPro"/>
</dbReference>
<dbReference type="STRING" id="1121442.SAMN02745702_00887"/>
<evidence type="ECO:0000313" key="5">
    <source>
        <dbReference type="EMBL" id="SKA67782.1"/>
    </source>
</evidence>
<sequence>MNIQHLESTGGLPSTLELPRKDEVHFWHLVPCDSLSTENALLELLSYEETRKFCSFFSQSNAKTYGLAHGFLRKLLARYCAENPRALRFALSRRGKPSLLTDSPISFNLSHSGTHICIAVCHSSLEIGVDVECIRKLDELDGLLRLFHPGEQNYIRALPKHAQLHAFFQLWTCKEAVVKATGQGLYQSLQSFEVQFQPEVRVCPSNNEQPHCSLFLPNAFQHTSCALALIPASVSPGRMRNIFDPNRTVFHGKKH</sequence>
<evidence type="ECO:0000256" key="1">
    <source>
        <dbReference type="ARBA" id="ARBA00010990"/>
    </source>
</evidence>
<evidence type="ECO:0000259" key="3">
    <source>
        <dbReference type="Pfam" id="PF01648"/>
    </source>
</evidence>
<evidence type="ECO:0000313" key="6">
    <source>
        <dbReference type="Proteomes" id="UP000189733"/>
    </source>
</evidence>
<proteinExistence type="inferred from homology"/>
<gene>
    <name evidence="5" type="ORF">SAMN02745702_00887</name>
</gene>
<dbReference type="SUPFAM" id="SSF56214">
    <property type="entry name" value="4'-phosphopantetheinyl transferase"/>
    <property type="match status" value="2"/>
</dbReference>
<dbReference type="InterPro" id="IPR055066">
    <property type="entry name" value="AASDHPPT_N"/>
</dbReference>
<dbReference type="PANTHER" id="PTHR12215">
    <property type="entry name" value="PHOSPHOPANTETHEINE TRANSFERASE"/>
    <property type="match status" value="1"/>
</dbReference>
<dbReference type="AlphaFoldDB" id="A0A1T4VS29"/>
<dbReference type="GO" id="GO:0005829">
    <property type="term" value="C:cytosol"/>
    <property type="evidence" value="ECO:0007669"/>
    <property type="project" value="TreeGrafter"/>
</dbReference>
<dbReference type="InterPro" id="IPR037143">
    <property type="entry name" value="4-PPantetheinyl_Trfase_dom_sf"/>
</dbReference>
<evidence type="ECO:0000256" key="2">
    <source>
        <dbReference type="ARBA" id="ARBA00022679"/>
    </source>
</evidence>
<comment type="similarity">
    <text evidence="1">Belongs to the P-Pant transferase superfamily. Gsp/Sfp/HetI/AcpT family.</text>
</comment>
<feature type="domain" description="4'-phosphopantetheinyl transferase N-terminal" evidence="4">
    <location>
        <begin position="40"/>
        <end position="120"/>
    </location>
</feature>
<accession>A0A1T4VS29</accession>
<organism evidence="5 6">
    <name type="scientific">Desulfobaculum bizertense DSM 18034</name>
    <dbReference type="NCBI Taxonomy" id="1121442"/>
    <lineage>
        <taxon>Bacteria</taxon>
        <taxon>Pseudomonadati</taxon>
        <taxon>Thermodesulfobacteriota</taxon>
        <taxon>Desulfovibrionia</taxon>
        <taxon>Desulfovibrionales</taxon>
        <taxon>Desulfovibrionaceae</taxon>
        <taxon>Desulfobaculum</taxon>
    </lineage>
</organism>
<name>A0A1T4VS29_9BACT</name>
<feature type="domain" description="4'-phosphopantetheinyl transferase" evidence="3">
    <location>
        <begin position="127"/>
        <end position="208"/>
    </location>
</feature>
<keyword evidence="2 5" id="KW-0808">Transferase</keyword>
<keyword evidence="6" id="KW-1185">Reference proteome</keyword>
<dbReference type="GO" id="GO:0000287">
    <property type="term" value="F:magnesium ion binding"/>
    <property type="evidence" value="ECO:0007669"/>
    <property type="project" value="InterPro"/>
</dbReference>
<dbReference type="OrthoDB" id="9808281at2"/>
<dbReference type="PANTHER" id="PTHR12215:SF10">
    <property type="entry name" value="L-AMINOADIPATE-SEMIALDEHYDE DEHYDROGENASE-PHOSPHOPANTETHEINYL TRANSFERASE"/>
    <property type="match status" value="1"/>
</dbReference>